<reference evidence="9" key="1">
    <citation type="submission" date="2021-09" db="EMBL/GenBank/DDBJ databases">
        <authorList>
            <consortium name="AG Swart"/>
            <person name="Singh M."/>
            <person name="Singh A."/>
            <person name="Seah K."/>
            <person name="Emmerich C."/>
        </authorList>
    </citation>
    <scope>NUCLEOTIDE SEQUENCE</scope>
    <source>
        <strain evidence="9">ATCC30299</strain>
    </source>
</reference>
<evidence type="ECO:0008006" key="11">
    <source>
        <dbReference type="Google" id="ProtNLM"/>
    </source>
</evidence>
<dbReference type="PROSITE" id="PS50016">
    <property type="entry name" value="ZF_PHD_2"/>
    <property type="match status" value="1"/>
</dbReference>
<dbReference type="SUPFAM" id="SSF57850">
    <property type="entry name" value="RING/U-box"/>
    <property type="match status" value="3"/>
</dbReference>
<dbReference type="EMBL" id="CAJZBQ010000023">
    <property type="protein sequence ID" value="CAG9319533.1"/>
    <property type="molecule type" value="Genomic_DNA"/>
</dbReference>
<dbReference type="Proteomes" id="UP001162131">
    <property type="component" value="Unassembled WGS sequence"/>
</dbReference>
<dbReference type="InterPro" id="IPR000433">
    <property type="entry name" value="Znf_ZZ"/>
</dbReference>
<dbReference type="SMART" id="SM00291">
    <property type="entry name" value="ZnF_ZZ"/>
    <property type="match status" value="1"/>
</dbReference>
<dbReference type="SMART" id="SM00184">
    <property type="entry name" value="RING"/>
    <property type="match status" value="2"/>
</dbReference>
<accession>A0AAU9J7H9</accession>
<organism evidence="9 10">
    <name type="scientific">Blepharisma stoltei</name>
    <dbReference type="NCBI Taxonomy" id="1481888"/>
    <lineage>
        <taxon>Eukaryota</taxon>
        <taxon>Sar</taxon>
        <taxon>Alveolata</taxon>
        <taxon>Ciliophora</taxon>
        <taxon>Postciliodesmatophora</taxon>
        <taxon>Heterotrichea</taxon>
        <taxon>Heterotrichida</taxon>
        <taxon>Blepharismidae</taxon>
        <taxon>Blepharisma</taxon>
    </lineage>
</organism>
<keyword evidence="1" id="KW-0479">Metal-binding</keyword>
<evidence type="ECO:0000256" key="3">
    <source>
        <dbReference type="ARBA" id="ARBA00022833"/>
    </source>
</evidence>
<dbReference type="Pfam" id="PF13639">
    <property type="entry name" value="zf-RING_2"/>
    <property type="match status" value="1"/>
</dbReference>
<evidence type="ECO:0000313" key="9">
    <source>
        <dbReference type="EMBL" id="CAG9319533.1"/>
    </source>
</evidence>
<dbReference type="PANTHER" id="PTHR21540:SF3">
    <property type="entry name" value="E3 UBIQUITIN-PROTEIN LIGASE ZSWIM2"/>
    <property type="match status" value="1"/>
</dbReference>
<dbReference type="InterPro" id="IPR007527">
    <property type="entry name" value="Znf_SWIM"/>
</dbReference>
<feature type="domain" description="PHD-type" evidence="5">
    <location>
        <begin position="132"/>
        <end position="186"/>
    </location>
</feature>
<feature type="domain" description="ZZ-type" evidence="7">
    <location>
        <begin position="209"/>
        <end position="258"/>
    </location>
</feature>
<evidence type="ECO:0000256" key="1">
    <source>
        <dbReference type="ARBA" id="ARBA00022723"/>
    </source>
</evidence>
<feature type="domain" description="RING-type" evidence="6">
    <location>
        <begin position="135"/>
        <end position="184"/>
    </location>
</feature>
<evidence type="ECO:0000256" key="2">
    <source>
        <dbReference type="ARBA" id="ARBA00022771"/>
    </source>
</evidence>
<dbReference type="Gene3D" id="3.30.40.10">
    <property type="entry name" value="Zinc/RING finger domain, C3HC4 (zinc finger)"/>
    <property type="match status" value="1"/>
</dbReference>
<evidence type="ECO:0000259" key="8">
    <source>
        <dbReference type="PROSITE" id="PS50966"/>
    </source>
</evidence>
<proteinExistence type="predicted"/>
<dbReference type="AlphaFoldDB" id="A0AAU9J7H9"/>
<dbReference type="Gene3D" id="3.30.60.90">
    <property type="match status" value="1"/>
</dbReference>
<dbReference type="CDD" id="cd16448">
    <property type="entry name" value="RING-H2"/>
    <property type="match status" value="1"/>
</dbReference>
<evidence type="ECO:0000259" key="7">
    <source>
        <dbReference type="PROSITE" id="PS50135"/>
    </source>
</evidence>
<dbReference type="PROSITE" id="PS50135">
    <property type="entry name" value="ZF_ZZ_2"/>
    <property type="match status" value="1"/>
</dbReference>
<dbReference type="InterPro" id="IPR043145">
    <property type="entry name" value="Znf_ZZ_sf"/>
</dbReference>
<feature type="domain" description="RING-type" evidence="6">
    <location>
        <begin position="310"/>
        <end position="351"/>
    </location>
</feature>
<gene>
    <name evidence="9" type="ORF">BSTOLATCC_MIC24084</name>
</gene>
<dbReference type="PROSITE" id="PS50966">
    <property type="entry name" value="ZF_SWIM"/>
    <property type="match status" value="1"/>
</dbReference>
<dbReference type="PROSITE" id="PS50089">
    <property type="entry name" value="ZF_RING_2"/>
    <property type="match status" value="2"/>
</dbReference>
<name>A0AAU9J7H9_9CILI</name>
<protein>
    <recommendedName>
        <fullName evidence="11">E3 ubiquitin-protein ligase ZSWIM2</fullName>
    </recommendedName>
</protein>
<evidence type="ECO:0000259" key="5">
    <source>
        <dbReference type="PROSITE" id="PS50016"/>
    </source>
</evidence>
<dbReference type="InterPro" id="IPR019787">
    <property type="entry name" value="Znf_PHD-finger"/>
</dbReference>
<evidence type="ECO:0000256" key="4">
    <source>
        <dbReference type="PROSITE-ProRule" id="PRU00228"/>
    </source>
</evidence>
<keyword evidence="3" id="KW-0862">Zinc</keyword>
<dbReference type="InterPro" id="IPR013083">
    <property type="entry name" value="Znf_RING/FYVE/PHD"/>
</dbReference>
<dbReference type="GO" id="GO:0008270">
    <property type="term" value="F:zinc ion binding"/>
    <property type="evidence" value="ECO:0007669"/>
    <property type="project" value="UniProtKB-KW"/>
</dbReference>
<sequence>MSREKPYISKPPEGFFDLVQSALQCTFFLVHESGPTSFLLKDESQKPIKVSLGSRHTCSCGGGREHCLHTLYVLLKIFRILPDNPILWQLSFIDSEINWLIKSRHNPMLEKKEPKKDKKPNSKVQRISLTEEVGCPICQEDMKEVSELVYCKIGCGHNFHIKCMKIWAEHKVFQRDNITCPLCRTDWGNNVLEELNKLLAKSKKPKKQHKSAACVGCGQHPIRGDRFHCLICPRSDLCKKCADSHGDHPFIKKKSESKKWEPVIRLNEFRNLENRELSSEDYERLLELDRNPPLFEYLLNVIPNGQASICVICSINQPCNRWKLLDCGHCVHDACLLSNLQEENYICPADHYPILKGLEIECLNVTMPVRTQSLNQELTVNGQQIAANNEARIRIRKRPNPPSAHVRREELYLGPPPRGRFNETRDSWKRRQVQMNYQAPSRQDFEFPGLVITKLAGPAARKGTLISSAHSVLNQ</sequence>
<dbReference type="PANTHER" id="PTHR21540">
    <property type="entry name" value="RING FINGER AND SWIM DOMAIN-CONTAINING PROTEIN 2"/>
    <property type="match status" value="1"/>
</dbReference>
<dbReference type="Pfam" id="PF00569">
    <property type="entry name" value="ZZ"/>
    <property type="match status" value="1"/>
</dbReference>
<dbReference type="CDD" id="cd16494">
    <property type="entry name" value="RING-CH-C4HC3_ZSWM2"/>
    <property type="match status" value="1"/>
</dbReference>
<dbReference type="InterPro" id="IPR001841">
    <property type="entry name" value="Znf_RING"/>
</dbReference>
<dbReference type="InterPro" id="IPR039903">
    <property type="entry name" value="Zswim2"/>
</dbReference>
<evidence type="ECO:0000313" key="10">
    <source>
        <dbReference type="Proteomes" id="UP001162131"/>
    </source>
</evidence>
<dbReference type="GO" id="GO:0061630">
    <property type="term" value="F:ubiquitin protein ligase activity"/>
    <property type="evidence" value="ECO:0007669"/>
    <property type="project" value="InterPro"/>
</dbReference>
<keyword evidence="10" id="KW-1185">Reference proteome</keyword>
<keyword evidence="2 4" id="KW-0863">Zinc-finger</keyword>
<comment type="caution">
    <text evidence="9">The sequence shown here is derived from an EMBL/GenBank/DDBJ whole genome shotgun (WGS) entry which is preliminary data.</text>
</comment>
<feature type="domain" description="SWIM-type" evidence="8">
    <location>
        <begin position="48"/>
        <end position="78"/>
    </location>
</feature>
<evidence type="ECO:0000259" key="6">
    <source>
        <dbReference type="PROSITE" id="PS50089"/>
    </source>
</evidence>